<evidence type="ECO:0000313" key="2">
    <source>
        <dbReference type="EMBL" id="PSK12517.1"/>
    </source>
</evidence>
<keyword evidence="3" id="KW-1185">Reference proteome</keyword>
<dbReference type="Proteomes" id="UP000241645">
    <property type="component" value="Unassembled WGS sequence"/>
</dbReference>
<comment type="caution">
    <text evidence="2">The sequence shown here is derived from an EMBL/GenBank/DDBJ whole genome shotgun (WGS) entry which is preliminary data.</text>
</comment>
<proteinExistence type="predicted"/>
<sequence>MWWGGNRRKRSASRNTCGEAGLPGSVKKRETASKVDCSGGFSEVDAKGSFSFFHCASVGVSKDLRLFLLFPLRTIVIPPSFYKKEIDHMNAAFKMNTIAMWEEAHFQS</sequence>
<protein>
    <submittedName>
        <fullName evidence="2">Uncharacterized protein</fullName>
    </submittedName>
</protein>
<organism evidence="2 3">
    <name type="scientific">Brevibacillus porteri</name>
    <dbReference type="NCBI Taxonomy" id="2126350"/>
    <lineage>
        <taxon>Bacteria</taxon>
        <taxon>Bacillati</taxon>
        <taxon>Bacillota</taxon>
        <taxon>Bacilli</taxon>
        <taxon>Bacillales</taxon>
        <taxon>Paenibacillaceae</taxon>
        <taxon>Brevibacillus</taxon>
    </lineage>
</organism>
<reference evidence="2 3" key="1">
    <citation type="submission" date="2018-03" db="EMBL/GenBank/DDBJ databases">
        <title>Brevisbacillus phylogenomics.</title>
        <authorList>
            <person name="Dunlap C."/>
        </authorList>
    </citation>
    <scope>NUCLEOTIDE SEQUENCE [LARGE SCALE GENOMIC DNA]</scope>
    <source>
        <strain evidence="2 3">NRRL B-41110</strain>
    </source>
</reference>
<feature type="compositionally biased region" description="Basic residues" evidence="1">
    <location>
        <begin position="1"/>
        <end position="12"/>
    </location>
</feature>
<feature type="region of interest" description="Disordered" evidence="1">
    <location>
        <begin position="1"/>
        <end position="24"/>
    </location>
</feature>
<evidence type="ECO:0000256" key="1">
    <source>
        <dbReference type="SAM" id="MobiDB-lite"/>
    </source>
</evidence>
<gene>
    <name evidence="2" type="ORF">C7R92_07315</name>
</gene>
<accession>A0ABX5FT67</accession>
<name>A0ABX5FT67_9BACL</name>
<dbReference type="EMBL" id="PXZO01000010">
    <property type="protein sequence ID" value="PSK12517.1"/>
    <property type="molecule type" value="Genomic_DNA"/>
</dbReference>
<evidence type="ECO:0000313" key="3">
    <source>
        <dbReference type="Proteomes" id="UP000241645"/>
    </source>
</evidence>